<dbReference type="RefSeq" id="WP_238473246.1">
    <property type="nucleotide sequence ID" value="NZ_AWQQ01000088.1"/>
</dbReference>
<name>A0A2C6LH87_9FIRM</name>
<dbReference type="Proteomes" id="UP000222564">
    <property type="component" value="Unassembled WGS sequence"/>
</dbReference>
<proteinExistence type="predicted"/>
<reference evidence="1 2" key="1">
    <citation type="submission" date="2013-09" db="EMBL/GenBank/DDBJ databases">
        <title>Biodegradation of hydrocarbons in the deep terrestrial subsurface : characterization of a microbial consortium composed of two Desulfotomaculum species originating from a deep geological formation.</title>
        <authorList>
            <person name="Aullo T."/>
            <person name="Berlendis S."/>
            <person name="Lascourreges J.-F."/>
            <person name="Dessort D."/>
            <person name="Saint-Laurent S."/>
            <person name="Schraauwers B."/>
            <person name="Mas J."/>
            <person name="Magot M."/>
            <person name="Ranchou-Peyruse A."/>
        </authorList>
    </citation>
    <scope>NUCLEOTIDE SEQUENCE [LARGE SCALE GENOMIC DNA]</scope>
    <source>
        <strain evidence="1 2">Bs107</strain>
    </source>
</reference>
<organism evidence="1 2">
    <name type="scientific">Desulforamulus profundi</name>
    <dbReference type="NCBI Taxonomy" id="1383067"/>
    <lineage>
        <taxon>Bacteria</taxon>
        <taxon>Bacillati</taxon>
        <taxon>Bacillota</taxon>
        <taxon>Clostridia</taxon>
        <taxon>Eubacteriales</taxon>
        <taxon>Peptococcaceae</taxon>
        <taxon>Desulforamulus</taxon>
    </lineage>
</organism>
<sequence length="57" mass="6454">MDKPELFKAAQSALEGALESMLQSIRAELEDSNLHWQQQKVLNSAPKDLGRSDRLCR</sequence>
<keyword evidence="2" id="KW-1185">Reference proteome</keyword>
<protein>
    <submittedName>
        <fullName evidence="1">Uncharacterized protein</fullName>
    </submittedName>
</protein>
<evidence type="ECO:0000313" key="1">
    <source>
        <dbReference type="EMBL" id="PHJ37660.1"/>
    </source>
</evidence>
<gene>
    <name evidence="1" type="ORF">P378_15555</name>
</gene>
<evidence type="ECO:0000313" key="2">
    <source>
        <dbReference type="Proteomes" id="UP000222564"/>
    </source>
</evidence>
<dbReference type="AlphaFoldDB" id="A0A2C6LH87"/>
<accession>A0A2C6LH87</accession>
<dbReference type="EMBL" id="AWQQ01000088">
    <property type="protein sequence ID" value="PHJ37660.1"/>
    <property type="molecule type" value="Genomic_DNA"/>
</dbReference>
<comment type="caution">
    <text evidence="1">The sequence shown here is derived from an EMBL/GenBank/DDBJ whole genome shotgun (WGS) entry which is preliminary data.</text>
</comment>